<name>A0ABU1NCX5_9BURK</name>
<comment type="caution">
    <text evidence="8">The sequence shown here is derived from an EMBL/GenBank/DDBJ whole genome shotgun (WGS) entry which is preliminary data.</text>
</comment>
<evidence type="ECO:0000313" key="8">
    <source>
        <dbReference type="EMBL" id="MDR6536313.1"/>
    </source>
</evidence>
<evidence type="ECO:0000256" key="1">
    <source>
        <dbReference type="ARBA" id="ARBA00022491"/>
    </source>
</evidence>
<reference evidence="8 9" key="1">
    <citation type="submission" date="2023-07" db="EMBL/GenBank/DDBJ databases">
        <title>Sorghum-associated microbial communities from plants grown in Nebraska, USA.</title>
        <authorList>
            <person name="Schachtman D."/>
        </authorList>
    </citation>
    <scope>NUCLEOTIDE SEQUENCE [LARGE SCALE GENOMIC DNA]</scope>
    <source>
        <strain evidence="8 9">DS1781</strain>
    </source>
</reference>
<evidence type="ECO:0000256" key="2">
    <source>
        <dbReference type="ARBA" id="ARBA00023015"/>
    </source>
</evidence>
<feature type="region of interest" description="Disordered" evidence="6">
    <location>
        <begin position="213"/>
        <end position="254"/>
    </location>
</feature>
<evidence type="ECO:0000256" key="5">
    <source>
        <dbReference type="PROSITE-ProRule" id="PRU00335"/>
    </source>
</evidence>
<dbReference type="PANTHER" id="PTHR30055:SF240">
    <property type="entry name" value="HTH-TYPE TRANSCRIPTIONAL REGULATOR ACRR"/>
    <property type="match status" value="1"/>
</dbReference>
<dbReference type="Pfam" id="PF17932">
    <property type="entry name" value="TetR_C_24"/>
    <property type="match status" value="1"/>
</dbReference>
<feature type="DNA-binding region" description="H-T-H motif" evidence="5">
    <location>
        <begin position="43"/>
        <end position="62"/>
    </location>
</feature>
<evidence type="ECO:0000256" key="4">
    <source>
        <dbReference type="ARBA" id="ARBA00023163"/>
    </source>
</evidence>
<keyword evidence="4" id="KW-0804">Transcription</keyword>
<feature type="region of interest" description="Disordered" evidence="6">
    <location>
        <begin position="1"/>
        <end position="20"/>
    </location>
</feature>
<keyword evidence="2" id="KW-0805">Transcription regulation</keyword>
<keyword evidence="1" id="KW-0678">Repressor</keyword>
<dbReference type="Gene3D" id="1.10.357.10">
    <property type="entry name" value="Tetracycline Repressor, domain 2"/>
    <property type="match status" value="1"/>
</dbReference>
<dbReference type="InterPro" id="IPR050109">
    <property type="entry name" value="HTH-type_TetR-like_transc_reg"/>
</dbReference>
<organism evidence="8 9">
    <name type="scientific">Variovorax soli</name>
    <dbReference type="NCBI Taxonomy" id="376815"/>
    <lineage>
        <taxon>Bacteria</taxon>
        <taxon>Pseudomonadati</taxon>
        <taxon>Pseudomonadota</taxon>
        <taxon>Betaproteobacteria</taxon>
        <taxon>Burkholderiales</taxon>
        <taxon>Comamonadaceae</taxon>
        <taxon>Variovorax</taxon>
    </lineage>
</organism>
<dbReference type="InterPro" id="IPR036271">
    <property type="entry name" value="Tet_transcr_reg_TetR-rel_C_sf"/>
</dbReference>
<evidence type="ECO:0000256" key="6">
    <source>
        <dbReference type="SAM" id="MobiDB-lite"/>
    </source>
</evidence>
<gene>
    <name evidence="8" type="ORF">J2739_002086</name>
</gene>
<proteinExistence type="predicted"/>
<evidence type="ECO:0000259" key="7">
    <source>
        <dbReference type="PROSITE" id="PS50977"/>
    </source>
</evidence>
<evidence type="ECO:0000313" key="9">
    <source>
        <dbReference type="Proteomes" id="UP001184230"/>
    </source>
</evidence>
<dbReference type="SUPFAM" id="SSF48498">
    <property type="entry name" value="Tetracyclin repressor-like, C-terminal domain"/>
    <property type="match status" value="1"/>
</dbReference>
<dbReference type="InterPro" id="IPR001647">
    <property type="entry name" value="HTH_TetR"/>
</dbReference>
<dbReference type="InterPro" id="IPR009057">
    <property type="entry name" value="Homeodomain-like_sf"/>
</dbReference>
<dbReference type="InterPro" id="IPR041490">
    <property type="entry name" value="KstR2_TetR_C"/>
</dbReference>
<feature type="compositionally biased region" description="Low complexity" evidence="6">
    <location>
        <begin position="219"/>
        <end position="236"/>
    </location>
</feature>
<dbReference type="Proteomes" id="UP001184230">
    <property type="component" value="Unassembled WGS sequence"/>
</dbReference>
<feature type="domain" description="HTH tetR-type" evidence="7">
    <location>
        <begin position="20"/>
        <end position="80"/>
    </location>
</feature>
<dbReference type="SUPFAM" id="SSF46689">
    <property type="entry name" value="Homeodomain-like"/>
    <property type="match status" value="1"/>
</dbReference>
<protein>
    <submittedName>
        <fullName evidence="8">AcrR family transcriptional regulator</fullName>
    </submittedName>
</protein>
<dbReference type="PROSITE" id="PS01081">
    <property type="entry name" value="HTH_TETR_1"/>
    <property type="match status" value="1"/>
</dbReference>
<dbReference type="PROSITE" id="PS50977">
    <property type="entry name" value="HTH_TETR_2"/>
    <property type="match status" value="1"/>
</dbReference>
<keyword evidence="3 5" id="KW-0238">DNA-binding</keyword>
<feature type="compositionally biased region" description="Polar residues" evidence="6">
    <location>
        <begin position="245"/>
        <end position="254"/>
    </location>
</feature>
<evidence type="ECO:0000256" key="3">
    <source>
        <dbReference type="ARBA" id="ARBA00023125"/>
    </source>
</evidence>
<dbReference type="PRINTS" id="PR00455">
    <property type="entry name" value="HTHTETR"/>
</dbReference>
<dbReference type="Pfam" id="PF00440">
    <property type="entry name" value="TetR_N"/>
    <property type="match status" value="1"/>
</dbReference>
<keyword evidence="9" id="KW-1185">Reference proteome</keyword>
<accession>A0ABU1NCX5</accession>
<dbReference type="InterPro" id="IPR023772">
    <property type="entry name" value="DNA-bd_HTH_TetR-type_CS"/>
</dbReference>
<sequence>MSRRTASSPPARAGKSGAPDTRENQLLAIARRLFARDGYERTSLRDIAEAADITKAALYYYFPNKEALYERVVLESMQSLVDDVSAAVAAESSPTARIRAFMQSSADVFDLARDRWIAGSRAFREGGRRGQHLAAIALRDRYESLLRQCIAEGIASGEVRAIDPAIAGRFLLSGLNQMTNWHRPDGRLGVTEVMQQFLDMALYGLLVEARPAQAADNRPPAAQSASASSMVPSPTSRAKPRSTRSRSAPITTDA</sequence>
<dbReference type="PANTHER" id="PTHR30055">
    <property type="entry name" value="HTH-TYPE TRANSCRIPTIONAL REGULATOR RUTR"/>
    <property type="match status" value="1"/>
</dbReference>
<dbReference type="RefSeq" id="WP_309901225.1">
    <property type="nucleotide sequence ID" value="NZ_JAVDRF010000004.1"/>
</dbReference>
<dbReference type="EMBL" id="JAVDRF010000004">
    <property type="protein sequence ID" value="MDR6536313.1"/>
    <property type="molecule type" value="Genomic_DNA"/>
</dbReference>
<dbReference type="Gene3D" id="1.10.10.60">
    <property type="entry name" value="Homeodomain-like"/>
    <property type="match status" value="1"/>
</dbReference>